<keyword evidence="1" id="KW-0732">Signal</keyword>
<feature type="signal peptide" evidence="1">
    <location>
        <begin position="1"/>
        <end position="28"/>
    </location>
</feature>
<name>A0A1Y1KWR1_PHOPY</name>
<dbReference type="InterPro" id="IPR038606">
    <property type="entry name" value="To_sf"/>
</dbReference>
<dbReference type="PANTHER" id="PTHR11008:SF13">
    <property type="entry name" value="FI04421P"/>
    <property type="match status" value="1"/>
</dbReference>
<feature type="chain" id="PRO_5036029794" description="Lipid-binding serum glycoprotein N-terminal domain-containing protein" evidence="1">
    <location>
        <begin position="29"/>
        <end position="440"/>
    </location>
</feature>
<evidence type="ECO:0008006" key="5">
    <source>
        <dbReference type="Google" id="ProtNLM"/>
    </source>
</evidence>
<dbReference type="InterPro" id="IPR017943">
    <property type="entry name" value="Bactericidal_perm-incr_a/b_dom"/>
</dbReference>
<protein>
    <recommendedName>
        <fullName evidence="5">Lipid-binding serum glycoprotein N-terminal domain-containing protein</fullName>
    </recommendedName>
</protein>
<dbReference type="GO" id="GO:0008289">
    <property type="term" value="F:lipid binding"/>
    <property type="evidence" value="ECO:0007669"/>
    <property type="project" value="InterPro"/>
</dbReference>
<dbReference type="Gene3D" id="3.15.10.30">
    <property type="entry name" value="Haemolymph juvenile hormone binding protein"/>
    <property type="match status" value="1"/>
</dbReference>
<keyword evidence="4" id="KW-1185">Reference proteome</keyword>
<dbReference type="Pfam" id="PF06585">
    <property type="entry name" value="JHBP"/>
    <property type="match status" value="1"/>
</dbReference>
<evidence type="ECO:0000313" key="2">
    <source>
        <dbReference type="EMBL" id="JAV64115.1"/>
    </source>
</evidence>
<evidence type="ECO:0000256" key="1">
    <source>
        <dbReference type="SAM" id="SignalP"/>
    </source>
</evidence>
<dbReference type="InterPro" id="IPR038602">
    <property type="entry name" value="Mite_allergen_7_sf"/>
</dbReference>
<dbReference type="FunCoup" id="A0A1Y1KWR1">
    <property type="interactions" value="1"/>
</dbReference>
<dbReference type="SMART" id="SM00700">
    <property type="entry name" value="JHBP"/>
    <property type="match status" value="1"/>
</dbReference>
<evidence type="ECO:0000313" key="4">
    <source>
        <dbReference type="Proteomes" id="UP000327044"/>
    </source>
</evidence>
<organism evidence="2">
    <name type="scientific">Photinus pyralis</name>
    <name type="common">Common eastern firefly</name>
    <name type="synonym">Lampyris pyralis</name>
    <dbReference type="NCBI Taxonomy" id="7054"/>
    <lineage>
        <taxon>Eukaryota</taxon>
        <taxon>Metazoa</taxon>
        <taxon>Ecdysozoa</taxon>
        <taxon>Arthropoda</taxon>
        <taxon>Hexapoda</taxon>
        <taxon>Insecta</taxon>
        <taxon>Pterygota</taxon>
        <taxon>Neoptera</taxon>
        <taxon>Endopterygota</taxon>
        <taxon>Coleoptera</taxon>
        <taxon>Polyphaga</taxon>
        <taxon>Elateriformia</taxon>
        <taxon>Elateroidea</taxon>
        <taxon>Lampyridae</taxon>
        <taxon>Lampyrinae</taxon>
        <taxon>Photinus</taxon>
    </lineage>
</organism>
<dbReference type="SUPFAM" id="SSF55394">
    <property type="entry name" value="Bactericidal permeability-increasing protein, BPI"/>
    <property type="match status" value="1"/>
</dbReference>
<reference evidence="3" key="3">
    <citation type="submission" date="2019-08" db="EMBL/GenBank/DDBJ databases">
        <authorList>
            <consortium name="Photinus pyralis genome working group"/>
            <person name="Fallon T.R."/>
            <person name="Sander Lower S.E."/>
            <person name="Weng J.-K."/>
        </authorList>
    </citation>
    <scope>NUCLEOTIDE SEQUENCE</scope>
    <source>
        <strain evidence="3">1611_PpyrPB1</strain>
        <tissue evidence="3">Whole body</tissue>
    </source>
</reference>
<dbReference type="Gene3D" id="3.15.10.50">
    <property type="match status" value="1"/>
</dbReference>
<dbReference type="AlphaFoldDB" id="A0A1Y1KWR1"/>
<proteinExistence type="predicted"/>
<dbReference type="EMBL" id="VVIM01000003">
    <property type="protein sequence ID" value="KAB0801172.1"/>
    <property type="molecule type" value="Genomic_DNA"/>
</dbReference>
<reference evidence="2" key="1">
    <citation type="journal article" date="2016" name="Sci. Rep.">
        <title>Molecular characterization of firefly nuptial gifts: a multi-omics approach sheds light on postcopulatory sexual selection.</title>
        <authorList>
            <person name="Al-Wathiqui N."/>
            <person name="Fallon T.R."/>
            <person name="South A."/>
            <person name="Weng J.K."/>
            <person name="Lewis S.M."/>
        </authorList>
    </citation>
    <scope>NUCLEOTIDE SEQUENCE</scope>
</reference>
<dbReference type="PANTHER" id="PTHR11008">
    <property type="entry name" value="PROTEIN TAKEOUT-LIKE PROTEIN"/>
    <property type="match status" value="1"/>
</dbReference>
<dbReference type="InParanoid" id="A0A1Y1KWR1"/>
<evidence type="ECO:0000313" key="3">
    <source>
        <dbReference type="EMBL" id="KAB0801172.1"/>
    </source>
</evidence>
<dbReference type="Pfam" id="PF16984">
    <property type="entry name" value="Grp7_allergen"/>
    <property type="match status" value="1"/>
</dbReference>
<reference evidence="3 4" key="2">
    <citation type="journal article" date="2018" name="Elife">
        <title>Firefly genomes illuminate parallel origins of bioluminescence in beetles.</title>
        <authorList>
            <person name="Fallon T.R."/>
            <person name="Lower S.E."/>
            <person name="Chang C.H."/>
            <person name="Bessho-Uehara M."/>
            <person name="Martin G.J."/>
            <person name="Bewick A.J."/>
            <person name="Behringer M."/>
            <person name="Debat H.J."/>
            <person name="Wong I."/>
            <person name="Day J.C."/>
            <person name="Suvorov A."/>
            <person name="Silva C.J."/>
            <person name="Stanger-Hall K.F."/>
            <person name="Hall D.W."/>
            <person name="Schmitz R.J."/>
            <person name="Nelson D.R."/>
            <person name="Lewis S.M."/>
            <person name="Shigenobu S."/>
            <person name="Bybee S.M."/>
            <person name="Larracuente A.M."/>
            <person name="Oba Y."/>
            <person name="Weng J.K."/>
        </authorList>
    </citation>
    <scope>NUCLEOTIDE SEQUENCE [LARGE SCALE GENOMIC DNA]</scope>
    <source>
        <strain evidence="3">1611_PpyrPB1</strain>
        <tissue evidence="3">Whole body</tissue>
    </source>
</reference>
<sequence>MSWLIRVGLLMYLYNALSVCALAEDADGENIDTFQLGEKKISEFVREIIEHYKQEDPIGIPGVPIPEPLDIPPLTHSFSVGRMNFENVKLYGLPKFRIDHVTADLAKMQVTAALRIDVLNVLGNYTLSTWLSRSQGPFTVQLSDVYVEAIAKLEVDDEGRLEAQDMNMDITFKNIAMNFERLGFFASVFQGVINSVGTFIFDSIKPFILSEVNTNMRNDVNKQVHQIPLKFPNSISPFDKLLSEARSKVRELNYDPFMLDDYNYTATLFTLDMTHTWLTGLSTFHRVGNMTFEVRNHSLYLSVEVGTQQLKGTTHWEVGVVGGVMSRAGTASFSVEYLKVGFEVSQSMDTRNSPQLNDLQLELGNIQVRCDGAGTLDYIIEFAVNVIPNLLRFQIMDAIESPLRSRVQEILSRINVEKTIHENLPVLDHHQETGFKGLLI</sequence>
<dbReference type="InterPro" id="IPR010562">
    <property type="entry name" value="Haemolymph_juvenile_hormone-bd"/>
</dbReference>
<accession>A0A1Y1KWR1</accession>
<dbReference type="OrthoDB" id="6412801at2759"/>
<dbReference type="EMBL" id="GEZM01075366">
    <property type="protein sequence ID" value="JAV64115.1"/>
    <property type="molecule type" value="Transcribed_RNA"/>
</dbReference>
<dbReference type="InterPro" id="IPR020234">
    <property type="entry name" value="Mite_allergen_group-7"/>
</dbReference>
<dbReference type="Proteomes" id="UP000327044">
    <property type="component" value="Unassembled WGS sequence"/>
</dbReference>
<gene>
    <name evidence="3" type="ORF">PPYR_05526</name>
</gene>